<protein>
    <submittedName>
        <fullName evidence="8">DUF1692-domain-containing protein</fullName>
    </submittedName>
</protein>
<feature type="domain" description="Endoplasmic reticulum vesicle transporter N-terminal" evidence="7">
    <location>
        <begin position="14"/>
        <end position="100"/>
    </location>
</feature>
<proteinExistence type="predicted"/>
<evidence type="ECO:0000259" key="6">
    <source>
        <dbReference type="Pfam" id="PF07970"/>
    </source>
</evidence>
<feature type="transmembrane region" description="Helical" evidence="5">
    <location>
        <begin position="298"/>
        <end position="319"/>
    </location>
</feature>
<evidence type="ECO:0000256" key="1">
    <source>
        <dbReference type="ARBA" id="ARBA00004370"/>
    </source>
</evidence>
<reference evidence="8 9" key="1">
    <citation type="journal article" date="2015" name="Genome Biol. Evol.">
        <title>Phylogenomic analyses indicate that early fungi evolved digesting cell walls of algal ancestors of land plants.</title>
        <authorList>
            <person name="Chang Y."/>
            <person name="Wang S."/>
            <person name="Sekimoto S."/>
            <person name="Aerts A.L."/>
            <person name="Choi C."/>
            <person name="Clum A."/>
            <person name="LaButti K.M."/>
            <person name="Lindquist E.A."/>
            <person name="Yee Ngan C."/>
            <person name="Ohm R.A."/>
            <person name="Salamov A.A."/>
            <person name="Grigoriev I.V."/>
            <person name="Spatafora J.W."/>
            <person name="Berbee M.L."/>
        </authorList>
    </citation>
    <scope>NUCLEOTIDE SEQUENCE [LARGE SCALE GENOMIC DNA]</scope>
    <source>
        <strain evidence="8 9">NRRL 28638</strain>
    </source>
</reference>
<keyword evidence="9" id="KW-1185">Reference proteome</keyword>
<sequence>MMEPSYDDKFSKKLAKFDAFPKVEEGYTKGTESGGMVTTLVALIITYLFFSESLHYFRVNQEYEFLVDPTIQRNMLLNFDLTVSTACNLLNVDIHDASHNSLHLTDKIKLEPTIFELKKAKSLEDNLNQAYNNKAGRVVGLAGKKKVVDLNQLKHRKQSGESPACRIYGTFEVKKLQGNFHITPLGHGHGGHHVDHGLMNFTHRIDTLSFGKHFPKLLNPLDNSYSVAKENMEKHQYFISVVPTTYVNRHSQSVNSNQYSVNDFSTEADPQFGVFPGIFFKYDIEPLMVKITEKKQSLITFLVRLCGIIGGIYVSLGLLHRIALNMVSFSQDKEVKRTISSVYSNEKRI</sequence>
<dbReference type="GO" id="GO:0016020">
    <property type="term" value="C:membrane"/>
    <property type="evidence" value="ECO:0007669"/>
    <property type="project" value="UniProtKB-SubCell"/>
</dbReference>
<keyword evidence="2 5" id="KW-0812">Transmembrane</keyword>
<dbReference type="EMBL" id="KQ964453">
    <property type="protein sequence ID" value="KXN72440.1"/>
    <property type="molecule type" value="Genomic_DNA"/>
</dbReference>
<dbReference type="Proteomes" id="UP000070444">
    <property type="component" value="Unassembled WGS sequence"/>
</dbReference>
<dbReference type="Pfam" id="PF07970">
    <property type="entry name" value="COPIIcoated_ERV"/>
    <property type="match status" value="1"/>
</dbReference>
<dbReference type="GO" id="GO:0006890">
    <property type="term" value="P:retrograde vesicle-mediated transport, Golgi to endoplasmic reticulum"/>
    <property type="evidence" value="ECO:0007669"/>
    <property type="project" value="TreeGrafter"/>
</dbReference>
<dbReference type="InterPro" id="IPR012936">
    <property type="entry name" value="Erv_C"/>
</dbReference>
<evidence type="ECO:0000256" key="3">
    <source>
        <dbReference type="ARBA" id="ARBA00022989"/>
    </source>
</evidence>
<evidence type="ECO:0000256" key="4">
    <source>
        <dbReference type="ARBA" id="ARBA00023136"/>
    </source>
</evidence>
<evidence type="ECO:0000313" key="9">
    <source>
        <dbReference type="Proteomes" id="UP000070444"/>
    </source>
</evidence>
<dbReference type="OrthoDB" id="5541786at2759"/>
<accession>A0A137PBR7</accession>
<evidence type="ECO:0000256" key="5">
    <source>
        <dbReference type="SAM" id="Phobius"/>
    </source>
</evidence>
<evidence type="ECO:0000313" key="8">
    <source>
        <dbReference type="EMBL" id="KXN72440.1"/>
    </source>
</evidence>
<keyword evidence="4 5" id="KW-0472">Membrane</keyword>
<dbReference type="Pfam" id="PF13850">
    <property type="entry name" value="ERGIC_N"/>
    <property type="match status" value="1"/>
</dbReference>
<keyword evidence="3 5" id="KW-1133">Transmembrane helix</keyword>
<organism evidence="8 9">
    <name type="scientific">Conidiobolus coronatus (strain ATCC 28846 / CBS 209.66 / NRRL 28638)</name>
    <name type="common">Delacroixia coronata</name>
    <dbReference type="NCBI Taxonomy" id="796925"/>
    <lineage>
        <taxon>Eukaryota</taxon>
        <taxon>Fungi</taxon>
        <taxon>Fungi incertae sedis</taxon>
        <taxon>Zoopagomycota</taxon>
        <taxon>Entomophthoromycotina</taxon>
        <taxon>Entomophthoromycetes</taxon>
        <taxon>Entomophthorales</taxon>
        <taxon>Ancylistaceae</taxon>
        <taxon>Conidiobolus</taxon>
    </lineage>
</organism>
<comment type="subcellular location">
    <subcellularLocation>
        <location evidence="1">Membrane</location>
    </subcellularLocation>
</comment>
<dbReference type="AlphaFoldDB" id="A0A137PBR7"/>
<dbReference type="GO" id="GO:0006888">
    <property type="term" value="P:endoplasmic reticulum to Golgi vesicle-mediated transport"/>
    <property type="evidence" value="ECO:0007669"/>
    <property type="project" value="TreeGrafter"/>
</dbReference>
<feature type="transmembrane region" description="Helical" evidence="5">
    <location>
        <begin position="33"/>
        <end position="50"/>
    </location>
</feature>
<dbReference type="InterPro" id="IPR039542">
    <property type="entry name" value="Erv_N"/>
</dbReference>
<dbReference type="PANTHER" id="PTHR10984">
    <property type="entry name" value="ENDOPLASMIC RETICULUM-GOLGI INTERMEDIATE COMPARTMENT PROTEIN"/>
    <property type="match status" value="1"/>
</dbReference>
<gene>
    <name evidence="8" type="ORF">CONCODRAFT_56398</name>
</gene>
<dbReference type="OMA" id="FSHRIYK"/>
<evidence type="ECO:0000256" key="2">
    <source>
        <dbReference type="ARBA" id="ARBA00022692"/>
    </source>
</evidence>
<dbReference type="PANTHER" id="PTHR10984:SF30">
    <property type="entry name" value="ENDOPLASMIC RETICULUM-GOLGI INTERMEDIATE COMPARTMENT PROTEIN 2"/>
    <property type="match status" value="1"/>
</dbReference>
<dbReference type="InterPro" id="IPR045888">
    <property type="entry name" value="Erv"/>
</dbReference>
<dbReference type="GO" id="GO:0030134">
    <property type="term" value="C:COPII-coated ER to Golgi transport vesicle"/>
    <property type="evidence" value="ECO:0007669"/>
    <property type="project" value="TreeGrafter"/>
</dbReference>
<feature type="domain" description="Endoplasmic reticulum vesicle transporter C-terminal" evidence="6">
    <location>
        <begin position="154"/>
        <end position="318"/>
    </location>
</feature>
<dbReference type="STRING" id="796925.A0A137PBR7"/>
<dbReference type="GO" id="GO:0005783">
    <property type="term" value="C:endoplasmic reticulum"/>
    <property type="evidence" value="ECO:0007669"/>
    <property type="project" value="TreeGrafter"/>
</dbReference>
<evidence type="ECO:0000259" key="7">
    <source>
        <dbReference type="Pfam" id="PF13850"/>
    </source>
</evidence>
<name>A0A137PBR7_CONC2</name>